<organism evidence="1 2">
    <name type="scientific">Elasticomyces elasticus</name>
    <dbReference type="NCBI Taxonomy" id="574655"/>
    <lineage>
        <taxon>Eukaryota</taxon>
        <taxon>Fungi</taxon>
        <taxon>Dikarya</taxon>
        <taxon>Ascomycota</taxon>
        <taxon>Pezizomycotina</taxon>
        <taxon>Dothideomycetes</taxon>
        <taxon>Dothideomycetidae</taxon>
        <taxon>Mycosphaerellales</taxon>
        <taxon>Teratosphaeriaceae</taxon>
        <taxon>Elasticomyces</taxon>
    </lineage>
</organism>
<comment type="caution">
    <text evidence="1">The sequence shown here is derived from an EMBL/GenBank/DDBJ whole genome shotgun (WGS) entry which is preliminary data.</text>
</comment>
<proteinExistence type="predicted"/>
<protein>
    <submittedName>
        <fullName evidence="1">Uncharacterized protein</fullName>
    </submittedName>
</protein>
<dbReference type="AlphaFoldDB" id="A0AAN8A057"/>
<sequence>MEDDLDELEEVQYPDDFTFATPAVKSVSTLLTIAPELRNRIYELTFEGPNSGLEQDLVMATAPHKSILLTCKKVYFEAKGLYKTAYQQYWTQTTFVLPGRYYRFAQSVTLSLSFTEEDLAHIEQFDHAAELSNILRKGHSRTAAILQTGSTATSSQASGSNAGMKGDAKKALSTLRCSVKLREGQEI</sequence>
<evidence type="ECO:0000313" key="1">
    <source>
        <dbReference type="EMBL" id="KAK5695837.1"/>
    </source>
</evidence>
<evidence type="ECO:0000313" key="2">
    <source>
        <dbReference type="Proteomes" id="UP001310594"/>
    </source>
</evidence>
<accession>A0AAN8A057</accession>
<dbReference type="Proteomes" id="UP001310594">
    <property type="component" value="Unassembled WGS sequence"/>
</dbReference>
<dbReference type="EMBL" id="JAVRQU010000013">
    <property type="protein sequence ID" value="KAK5695837.1"/>
    <property type="molecule type" value="Genomic_DNA"/>
</dbReference>
<reference evidence="1" key="1">
    <citation type="submission" date="2023-08" db="EMBL/GenBank/DDBJ databases">
        <title>Black Yeasts Isolated from many extreme environments.</title>
        <authorList>
            <person name="Coleine C."/>
            <person name="Stajich J.E."/>
            <person name="Selbmann L."/>
        </authorList>
    </citation>
    <scope>NUCLEOTIDE SEQUENCE</scope>
    <source>
        <strain evidence="1">CCFEE 5810</strain>
    </source>
</reference>
<name>A0AAN8A057_9PEZI</name>
<gene>
    <name evidence="1" type="ORF">LTR97_008257</name>
</gene>